<comment type="similarity">
    <text evidence="2 11">Belongs to the shikimate kinase family.</text>
</comment>
<evidence type="ECO:0000256" key="7">
    <source>
        <dbReference type="ARBA" id="ARBA00022777"/>
    </source>
</evidence>
<keyword evidence="5 11" id="KW-0808">Transferase</keyword>
<keyword evidence="7 11" id="KW-0418">Kinase</keyword>
<evidence type="ECO:0000256" key="11">
    <source>
        <dbReference type="HAMAP-Rule" id="MF_00109"/>
    </source>
</evidence>
<evidence type="ECO:0000256" key="4">
    <source>
        <dbReference type="ARBA" id="ARBA00022605"/>
    </source>
</evidence>
<dbReference type="PATRIC" id="fig|1255043.3.peg.3496"/>
<evidence type="ECO:0000256" key="9">
    <source>
        <dbReference type="ARBA" id="ARBA00023141"/>
    </source>
</evidence>
<keyword evidence="11" id="KW-0963">Cytoplasm</keyword>
<feature type="binding site" evidence="11">
    <location>
        <begin position="11"/>
        <end position="16"/>
    </location>
    <ligand>
        <name>ATP</name>
        <dbReference type="ChEBI" id="CHEBI:30616"/>
    </ligand>
</feature>
<dbReference type="PANTHER" id="PTHR21087:SF16">
    <property type="entry name" value="SHIKIMATE KINASE 1, CHLOROPLASTIC"/>
    <property type="match status" value="1"/>
</dbReference>
<organism evidence="12 13">
    <name type="scientific">Thioalkalivibrio nitratireducens (strain DSM 14787 / UNIQEM 213 / ALEN2)</name>
    <dbReference type="NCBI Taxonomy" id="1255043"/>
    <lineage>
        <taxon>Bacteria</taxon>
        <taxon>Pseudomonadati</taxon>
        <taxon>Pseudomonadota</taxon>
        <taxon>Gammaproteobacteria</taxon>
        <taxon>Chromatiales</taxon>
        <taxon>Ectothiorhodospiraceae</taxon>
        <taxon>Thioalkalivibrio</taxon>
    </lineage>
</organism>
<keyword evidence="11" id="KW-0460">Magnesium</keyword>
<dbReference type="PROSITE" id="PS01128">
    <property type="entry name" value="SHIKIMATE_KINASE"/>
    <property type="match status" value="1"/>
</dbReference>
<dbReference type="CDD" id="cd00464">
    <property type="entry name" value="SK"/>
    <property type="match status" value="1"/>
</dbReference>
<dbReference type="GO" id="GO:0005524">
    <property type="term" value="F:ATP binding"/>
    <property type="evidence" value="ECO:0007669"/>
    <property type="project" value="UniProtKB-UniRule"/>
</dbReference>
<comment type="catalytic activity">
    <reaction evidence="10 11">
        <text>shikimate + ATP = 3-phosphoshikimate + ADP + H(+)</text>
        <dbReference type="Rhea" id="RHEA:13121"/>
        <dbReference type="ChEBI" id="CHEBI:15378"/>
        <dbReference type="ChEBI" id="CHEBI:30616"/>
        <dbReference type="ChEBI" id="CHEBI:36208"/>
        <dbReference type="ChEBI" id="CHEBI:145989"/>
        <dbReference type="ChEBI" id="CHEBI:456216"/>
        <dbReference type="EC" id="2.7.1.71"/>
    </reaction>
</comment>
<gene>
    <name evidence="12" type="primary">aroK [H]</name>
    <name evidence="11" type="synonym">aroK</name>
    <name evidence="12" type="ordered locus">TVNIR_3465</name>
</gene>
<feature type="binding site" evidence="11">
    <location>
        <position position="136"/>
    </location>
    <ligand>
        <name>substrate</name>
    </ligand>
</feature>
<feature type="binding site" evidence="11">
    <location>
        <position position="116"/>
    </location>
    <ligand>
        <name>ATP</name>
        <dbReference type="ChEBI" id="CHEBI:30616"/>
    </ligand>
</feature>
<dbReference type="InterPro" id="IPR023000">
    <property type="entry name" value="Shikimate_kinase_CS"/>
</dbReference>
<evidence type="ECO:0000256" key="6">
    <source>
        <dbReference type="ARBA" id="ARBA00022741"/>
    </source>
</evidence>
<feature type="binding site" evidence="11">
    <location>
        <position position="57"/>
    </location>
    <ligand>
        <name>substrate</name>
    </ligand>
</feature>
<dbReference type="EMBL" id="CP003989">
    <property type="protein sequence ID" value="AGA35101.1"/>
    <property type="molecule type" value="Genomic_DNA"/>
</dbReference>
<dbReference type="KEGG" id="tni:TVNIR_3465"/>
<sequence>MENVVLVGPMGAGKSTIARGLAAVLKRSFVDADAEIERRTGVDIPTIFEFEGEEGFRQRETEMLRELLERENIVLATGGGVVMRPENRELLKQHCVLYLRVPVAEQFRRTRKSRRRPLLNAAGDPRQRLEELFRIRDPLYQEVATIVLQGRNQRVRDAVRAACEALQARRPDLCPLQTRRDEQA</sequence>
<comment type="subunit">
    <text evidence="11">Monomer.</text>
</comment>
<dbReference type="PRINTS" id="PR01100">
    <property type="entry name" value="SHIKIMTKNASE"/>
</dbReference>
<proteinExistence type="inferred from homology"/>
<dbReference type="Gene3D" id="3.40.50.300">
    <property type="entry name" value="P-loop containing nucleotide triphosphate hydrolases"/>
    <property type="match status" value="1"/>
</dbReference>
<comment type="pathway">
    <text evidence="1 11">Metabolic intermediate biosynthesis; chorismate biosynthesis; chorismate from D-erythrose 4-phosphate and phosphoenolpyruvate: step 5/7.</text>
</comment>
<dbReference type="GO" id="GO:0009423">
    <property type="term" value="P:chorismate biosynthetic process"/>
    <property type="evidence" value="ECO:0007669"/>
    <property type="project" value="UniProtKB-UniRule"/>
</dbReference>
<dbReference type="GO" id="GO:0008652">
    <property type="term" value="P:amino acid biosynthetic process"/>
    <property type="evidence" value="ECO:0007669"/>
    <property type="project" value="UniProtKB-KW"/>
</dbReference>
<name>L0E387_THIND</name>
<dbReference type="RefSeq" id="WP_015260199.1">
    <property type="nucleotide sequence ID" value="NC_019902.2"/>
</dbReference>
<dbReference type="InterPro" id="IPR031322">
    <property type="entry name" value="Shikimate/glucono_kinase"/>
</dbReference>
<evidence type="ECO:0000256" key="5">
    <source>
        <dbReference type="ARBA" id="ARBA00022679"/>
    </source>
</evidence>
<dbReference type="AlphaFoldDB" id="L0E387"/>
<keyword evidence="9 11" id="KW-0057">Aromatic amino acid biosynthesis</keyword>
<dbReference type="Proteomes" id="UP000010809">
    <property type="component" value="Chromosome"/>
</dbReference>
<dbReference type="EC" id="2.7.1.71" evidence="3 11"/>
<dbReference type="GO" id="GO:0000287">
    <property type="term" value="F:magnesium ion binding"/>
    <property type="evidence" value="ECO:0007669"/>
    <property type="project" value="UniProtKB-UniRule"/>
</dbReference>
<dbReference type="HOGENOM" id="CLU_057607_4_3_6"/>
<evidence type="ECO:0000256" key="8">
    <source>
        <dbReference type="ARBA" id="ARBA00022840"/>
    </source>
</evidence>
<evidence type="ECO:0000256" key="3">
    <source>
        <dbReference type="ARBA" id="ARBA00012154"/>
    </source>
</evidence>
<feature type="binding site" evidence="11">
    <location>
        <position position="15"/>
    </location>
    <ligand>
        <name>Mg(2+)</name>
        <dbReference type="ChEBI" id="CHEBI:18420"/>
    </ligand>
</feature>
<evidence type="ECO:0000256" key="2">
    <source>
        <dbReference type="ARBA" id="ARBA00006997"/>
    </source>
</evidence>
<dbReference type="UniPathway" id="UPA00053">
    <property type="reaction ID" value="UER00088"/>
</dbReference>
<evidence type="ECO:0000313" key="12">
    <source>
        <dbReference type="EMBL" id="AGA35101.1"/>
    </source>
</evidence>
<dbReference type="InterPro" id="IPR000623">
    <property type="entry name" value="Shikimate_kinase/TSH1"/>
</dbReference>
<evidence type="ECO:0000256" key="1">
    <source>
        <dbReference type="ARBA" id="ARBA00004842"/>
    </source>
</evidence>
<keyword evidence="4 11" id="KW-0028">Amino-acid biosynthesis</keyword>
<comment type="subcellular location">
    <subcellularLocation>
        <location evidence="11">Cytoplasm</location>
    </subcellularLocation>
</comment>
<dbReference type="InterPro" id="IPR027417">
    <property type="entry name" value="P-loop_NTPase"/>
</dbReference>
<keyword evidence="11" id="KW-0479">Metal-binding</keyword>
<keyword evidence="8 11" id="KW-0067">ATP-binding</keyword>
<protein>
    <recommendedName>
        <fullName evidence="3 11">Shikimate kinase</fullName>
        <shortName evidence="11">SK</shortName>
        <ecNumber evidence="3 11">2.7.1.71</ecNumber>
    </recommendedName>
</protein>
<dbReference type="PANTHER" id="PTHR21087">
    <property type="entry name" value="SHIKIMATE KINASE"/>
    <property type="match status" value="1"/>
</dbReference>
<dbReference type="SUPFAM" id="SSF52540">
    <property type="entry name" value="P-loop containing nucleoside triphosphate hydrolases"/>
    <property type="match status" value="1"/>
</dbReference>
<feature type="binding site" evidence="11">
    <location>
        <position position="153"/>
    </location>
    <ligand>
        <name>ATP</name>
        <dbReference type="ChEBI" id="CHEBI:30616"/>
    </ligand>
</feature>
<keyword evidence="6 11" id="KW-0547">Nucleotide-binding</keyword>
<evidence type="ECO:0000313" key="13">
    <source>
        <dbReference type="Proteomes" id="UP000010809"/>
    </source>
</evidence>
<comment type="function">
    <text evidence="11">Catalyzes the specific phosphorylation of the 3-hydroxyl group of shikimic acid using ATP as a cosubstrate.</text>
</comment>
<accession>L0E387</accession>
<dbReference type="HAMAP" id="MF_00109">
    <property type="entry name" value="Shikimate_kinase"/>
    <property type="match status" value="1"/>
</dbReference>
<dbReference type="GO" id="GO:0009073">
    <property type="term" value="P:aromatic amino acid family biosynthetic process"/>
    <property type="evidence" value="ECO:0007669"/>
    <property type="project" value="UniProtKB-KW"/>
</dbReference>
<feature type="binding site" evidence="11">
    <location>
        <position position="33"/>
    </location>
    <ligand>
        <name>substrate</name>
    </ligand>
</feature>
<dbReference type="eggNOG" id="COG0703">
    <property type="taxonomic scope" value="Bacteria"/>
</dbReference>
<dbReference type="STRING" id="1255043.TVNIR_3465"/>
<reference evidence="12" key="1">
    <citation type="submission" date="2015-12" db="EMBL/GenBank/DDBJ databases">
        <authorList>
            <person name="Tikhonova T.V."/>
            <person name="Pavlov A.R."/>
            <person name="Beletsky A.V."/>
            <person name="Mardanov A.V."/>
            <person name="Sorokin D.Y."/>
            <person name="Ravin N.V."/>
            <person name="Popov V.O."/>
        </authorList>
    </citation>
    <scope>NUCLEOTIDE SEQUENCE</scope>
    <source>
        <strain evidence="12">DSM 14787</strain>
    </source>
</reference>
<dbReference type="GO" id="GO:0005829">
    <property type="term" value="C:cytosol"/>
    <property type="evidence" value="ECO:0007669"/>
    <property type="project" value="TreeGrafter"/>
</dbReference>
<dbReference type="Pfam" id="PF01202">
    <property type="entry name" value="SKI"/>
    <property type="match status" value="1"/>
</dbReference>
<evidence type="ECO:0000256" key="10">
    <source>
        <dbReference type="ARBA" id="ARBA00048567"/>
    </source>
</evidence>
<comment type="cofactor">
    <cofactor evidence="11">
        <name>Mg(2+)</name>
        <dbReference type="ChEBI" id="CHEBI:18420"/>
    </cofactor>
    <text evidence="11">Binds 1 Mg(2+) ion per subunit.</text>
</comment>
<keyword evidence="13" id="KW-1185">Reference proteome</keyword>
<dbReference type="OrthoDB" id="9800332at2"/>
<dbReference type="GO" id="GO:0004765">
    <property type="term" value="F:shikimate kinase activity"/>
    <property type="evidence" value="ECO:0007669"/>
    <property type="project" value="UniProtKB-UniRule"/>
</dbReference>
<feature type="binding site" evidence="11">
    <location>
        <position position="79"/>
    </location>
    <ligand>
        <name>substrate</name>
    </ligand>
</feature>